<evidence type="ECO:0000256" key="4">
    <source>
        <dbReference type="SAM" id="MobiDB-lite"/>
    </source>
</evidence>
<keyword evidence="2" id="KW-0813">Transport</keyword>
<dbReference type="Proteomes" id="UP000741863">
    <property type="component" value="Unassembled WGS sequence"/>
</dbReference>
<protein>
    <submittedName>
        <fullName evidence="7">Peptide/nickel transport system substrate-binding protein</fullName>
    </submittedName>
</protein>
<dbReference type="PIRSF" id="PIRSF002741">
    <property type="entry name" value="MppA"/>
    <property type="match status" value="1"/>
</dbReference>
<gene>
    <name evidence="7" type="ORF">JOD17_000607</name>
</gene>
<comment type="caution">
    <text evidence="7">The sequence shown here is derived from an EMBL/GenBank/DDBJ whole genome shotgun (WGS) entry which is preliminary data.</text>
</comment>
<feature type="domain" description="Solute-binding protein family 5" evidence="6">
    <location>
        <begin position="111"/>
        <end position="465"/>
    </location>
</feature>
<dbReference type="CDD" id="cd08499">
    <property type="entry name" value="PBP2_Ylib_like"/>
    <property type="match status" value="1"/>
</dbReference>
<dbReference type="EMBL" id="JAFBEC010000002">
    <property type="protein sequence ID" value="MBM7631515.1"/>
    <property type="molecule type" value="Genomic_DNA"/>
</dbReference>
<evidence type="ECO:0000313" key="8">
    <source>
        <dbReference type="Proteomes" id="UP000741863"/>
    </source>
</evidence>
<dbReference type="SUPFAM" id="SSF53850">
    <property type="entry name" value="Periplasmic binding protein-like II"/>
    <property type="match status" value="1"/>
</dbReference>
<evidence type="ECO:0000313" key="7">
    <source>
        <dbReference type="EMBL" id="MBM7631515.1"/>
    </source>
</evidence>
<evidence type="ECO:0000256" key="1">
    <source>
        <dbReference type="ARBA" id="ARBA00005695"/>
    </source>
</evidence>
<evidence type="ECO:0000256" key="5">
    <source>
        <dbReference type="SAM" id="SignalP"/>
    </source>
</evidence>
<feature type="signal peptide" evidence="5">
    <location>
        <begin position="1"/>
        <end position="21"/>
    </location>
</feature>
<dbReference type="Gene3D" id="3.90.76.10">
    <property type="entry name" value="Dipeptide-binding Protein, Domain 1"/>
    <property type="match status" value="1"/>
</dbReference>
<dbReference type="InterPro" id="IPR000914">
    <property type="entry name" value="SBP_5_dom"/>
</dbReference>
<organism evidence="7 8">
    <name type="scientific">Geomicrobium sediminis</name>
    <dbReference type="NCBI Taxonomy" id="1347788"/>
    <lineage>
        <taxon>Bacteria</taxon>
        <taxon>Bacillati</taxon>
        <taxon>Bacillota</taxon>
        <taxon>Bacilli</taxon>
        <taxon>Bacillales</taxon>
        <taxon>Geomicrobium</taxon>
    </lineage>
</organism>
<name>A0ABS2P7Z2_9BACL</name>
<keyword evidence="8" id="KW-1185">Reference proteome</keyword>
<keyword evidence="3 5" id="KW-0732">Signal</keyword>
<dbReference type="PANTHER" id="PTHR30290">
    <property type="entry name" value="PERIPLASMIC BINDING COMPONENT OF ABC TRANSPORTER"/>
    <property type="match status" value="1"/>
</dbReference>
<dbReference type="InterPro" id="IPR039424">
    <property type="entry name" value="SBP_5"/>
</dbReference>
<evidence type="ECO:0000256" key="2">
    <source>
        <dbReference type="ARBA" id="ARBA00022448"/>
    </source>
</evidence>
<proteinExistence type="inferred from homology"/>
<dbReference type="Gene3D" id="3.40.190.10">
    <property type="entry name" value="Periplasmic binding protein-like II"/>
    <property type="match status" value="1"/>
</dbReference>
<evidence type="ECO:0000259" key="6">
    <source>
        <dbReference type="Pfam" id="PF00496"/>
    </source>
</evidence>
<dbReference type="RefSeq" id="WP_204695646.1">
    <property type="nucleotide sequence ID" value="NZ_JAFBEC010000002.1"/>
</dbReference>
<feature type="compositionally biased region" description="Acidic residues" evidence="4">
    <location>
        <begin position="26"/>
        <end position="55"/>
    </location>
</feature>
<comment type="similarity">
    <text evidence="1">Belongs to the bacterial solute-binding protein 5 family.</text>
</comment>
<dbReference type="PROSITE" id="PS51257">
    <property type="entry name" value="PROKAR_LIPOPROTEIN"/>
    <property type="match status" value="1"/>
</dbReference>
<feature type="chain" id="PRO_5045683039" evidence="5">
    <location>
        <begin position="22"/>
        <end position="555"/>
    </location>
</feature>
<dbReference type="PANTHER" id="PTHR30290:SF9">
    <property type="entry name" value="OLIGOPEPTIDE-BINDING PROTEIN APPA"/>
    <property type="match status" value="1"/>
</dbReference>
<sequence>MRKFKKSSVVTLSLAATLALAACSSDPEETEENVGGDGTAEETEETEDGDDEGDGEAAAGDGGELVIAVAADGVSMDPHGSNDNPSAKYRSLVYETLVTLDSETNELTTDGLAESYEQVDDTTWEFSLHEGVEFHNGEELTADDVVATLDRIRDPEVASQGAFLYEMIESVEAVDEQTVQITTEFPFAPLPNHLAHNAGGIISEVAIEQHDAGEINLDIGEGEAGTGQFVFDSWSQGSDIRFTANENYWGDAANVDSVVFQVIEEEPTRIGNLTNGDIHIADQIQPALVNQVESIDGASLLAVPSLSLTYVGFNTEAEPLDDVRVRQAISLSINNEELVEGIYEGYGSGAKGPINELVFGYDPELEDIGYDPERAQELLAEAGYEDGFDITIKMNAGNPIREQTAVYIQDQLNANGINAQLEQVEWGAFLEETGEGDSELFVLGWVTVTGDADYGMYSLFHSDNHGEVGNRSFYTNEDVDELLDQARQAEDPAEREELYSEVQEILVDEAPMIYTAFDDLRVGILDSVEGFVQHPNGQFDLSDVTISEEAGGSSY</sequence>
<evidence type="ECO:0000256" key="3">
    <source>
        <dbReference type="ARBA" id="ARBA00022729"/>
    </source>
</evidence>
<dbReference type="Gene3D" id="3.10.105.10">
    <property type="entry name" value="Dipeptide-binding Protein, Domain 3"/>
    <property type="match status" value="1"/>
</dbReference>
<dbReference type="InterPro" id="IPR030678">
    <property type="entry name" value="Peptide/Ni-bd"/>
</dbReference>
<accession>A0ABS2P7Z2</accession>
<reference evidence="7 8" key="1">
    <citation type="submission" date="2021-01" db="EMBL/GenBank/DDBJ databases">
        <title>Genomic Encyclopedia of Type Strains, Phase IV (KMG-IV): sequencing the most valuable type-strain genomes for metagenomic binning, comparative biology and taxonomic classification.</title>
        <authorList>
            <person name="Goeker M."/>
        </authorList>
    </citation>
    <scope>NUCLEOTIDE SEQUENCE [LARGE SCALE GENOMIC DNA]</scope>
    <source>
        <strain evidence="7 8">DSM 25540</strain>
    </source>
</reference>
<feature type="region of interest" description="Disordered" evidence="4">
    <location>
        <begin position="22"/>
        <end position="59"/>
    </location>
</feature>
<dbReference type="Pfam" id="PF00496">
    <property type="entry name" value="SBP_bac_5"/>
    <property type="match status" value="1"/>
</dbReference>